<feature type="domain" description="TLC" evidence="7">
    <location>
        <begin position="52"/>
        <end position="213"/>
    </location>
</feature>
<evidence type="ECO:0000313" key="8">
    <source>
        <dbReference type="EMBL" id="KAG2451314.1"/>
    </source>
</evidence>
<evidence type="ECO:0000256" key="1">
    <source>
        <dbReference type="ARBA" id="ARBA00004141"/>
    </source>
</evidence>
<dbReference type="EMBL" id="JAEHOD010000008">
    <property type="protein sequence ID" value="KAG2451314.1"/>
    <property type="molecule type" value="Genomic_DNA"/>
</dbReference>
<evidence type="ECO:0000256" key="2">
    <source>
        <dbReference type="ARBA" id="ARBA00022692"/>
    </source>
</evidence>
<accession>A0A836B9L3</accession>
<evidence type="ECO:0000259" key="7">
    <source>
        <dbReference type="Pfam" id="PF03798"/>
    </source>
</evidence>
<feature type="transmembrane region" description="Helical" evidence="6">
    <location>
        <begin position="94"/>
        <end position="111"/>
    </location>
</feature>
<dbReference type="GO" id="GO:0016020">
    <property type="term" value="C:membrane"/>
    <property type="evidence" value="ECO:0007669"/>
    <property type="project" value="UniProtKB-SubCell"/>
</dbReference>
<feature type="transmembrane region" description="Helical" evidence="6">
    <location>
        <begin position="67"/>
        <end position="87"/>
    </location>
</feature>
<feature type="transmembrane region" description="Helical" evidence="6">
    <location>
        <begin position="191"/>
        <end position="213"/>
    </location>
</feature>
<evidence type="ECO:0000256" key="5">
    <source>
        <dbReference type="SAM" id="MobiDB-lite"/>
    </source>
</evidence>
<feature type="region of interest" description="Disordered" evidence="5">
    <location>
        <begin position="1"/>
        <end position="31"/>
    </location>
</feature>
<protein>
    <recommendedName>
        <fullName evidence="7">TLC domain-containing protein</fullName>
    </recommendedName>
</protein>
<comment type="subcellular location">
    <subcellularLocation>
        <location evidence="1">Membrane</location>
        <topology evidence="1">Multi-pass membrane protein</topology>
    </subcellularLocation>
</comment>
<evidence type="ECO:0000313" key="9">
    <source>
        <dbReference type="Proteomes" id="UP000613740"/>
    </source>
</evidence>
<keyword evidence="9" id="KW-1185">Reference proteome</keyword>
<dbReference type="Proteomes" id="UP000613740">
    <property type="component" value="Unassembled WGS sequence"/>
</dbReference>
<keyword evidence="4 6" id="KW-0472">Membrane</keyword>
<proteinExistence type="predicted"/>
<evidence type="ECO:0000256" key="4">
    <source>
        <dbReference type="ARBA" id="ARBA00023136"/>
    </source>
</evidence>
<gene>
    <name evidence="8" type="ORF">HYH02_003920</name>
</gene>
<name>A0A836B9L3_9CHLO</name>
<keyword evidence="2 6" id="KW-0812">Transmembrane</keyword>
<evidence type="ECO:0000256" key="3">
    <source>
        <dbReference type="ARBA" id="ARBA00022989"/>
    </source>
</evidence>
<keyword evidence="3 6" id="KW-1133">Transmembrane helix</keyword>
<comment type="caution">
    <text evidence="8">The sequence shown here is derived from an EMBL/GenBank/DDBJ whole genome shotgun (WGS) entry which is preliminary data.</text>
</comment>
<feature type="transmembrane region" description="Helical" evidence="6">
    <location>
        <begin position="38"/>
        <end position="61"/>
    </location>
</feature>
<feature type="transmembrane region" description="Helical" evidence="6">
    <location>
        <begin position="149"/>
        <end position="171"/>
    </location>
</feature>
<organism evidence="8 9">
    <name type="scientific">Chlamydomonas schloesseri</name>
    <dbReference type="NCBI Taxonomy" id="2026947"/>
    <lineage>
        <taxon>Eukaryota</taxon>
        <taxon>Viridiplantae</taxon>
        <taxon>Chlorophyta</taxon>
        <taxon>core chlorophytes</taxon>
        <taxon>Chlorophyceae</taxon>
        <taxon>CS clade</taxon>
        <taxon>Chlamydomonadales</taxon>
        <taxon>Chlamydomonadaceae</taxon>
        <taxon>Chlamydomonas</taxon>
    </lineage>
</organism>
<dbReference type="OrthoDB" id="39339at2759"/>
<dbReference type="InterPro" id="IPR006634">
    <property type="entry name" value="TLC-dom"/>
</dbReference>
<reference evidence="8" key="1">
    <citation type="journal article" date="2020" name="bioRxiv">
        <title>Comparative genomics of Chlamydomonas.</title>
        <authorList>
            <person name="Craig R.J."/>
            <person name="Hasan A.R."/>
            <person name="Ness R.W."/>
            <person name="Keightley P.D."/>
        </authorList>
    </citation>
    <scope>NUCLEOTIDE SEQUENCE</scope>
    <source>
        <strain evidence="8">CCAP 11/173</strain>
    </source>
</reference>
<dbReference type="Pfam" id="PF03798">
    <property type="entry name" value="TRAM_LAG1_CLN8"/>
    <property type="match status" value="1"/>
</dbReference>
<sequence length="222" mass="25616">MTQGAGASAPVTNVRADSSTASADDGGKKSESGRLPAVVVYHDIFNLVFIFWLNVANFLFLRTGRHFFLFFYSTMVYFVADLLYVAIVPRSVKSPMVILIHHVITALYLLIPYHYPSYGWCMSYCMLVEINTWLLIAKRTIRLPVVNQLLEAAFYISWVLLRNIFYPYLIFVFYREWQNETRISGTPWNPIGITPIFQVALTGLNYYWTLSLVMKPSKKKQL</sequence>
<dbReference type="AlphaFoldDB" id="A0A836B9L3"/>
<evidence type="ECO:0000256" key="6">
    <source>
        <dbReference type="SAM" id="Phobius"/>
    </source>
</evidence>